<feature type="region of interest" description="Disordered" evidence="4">
    <location>
        <begin position="399"/>
        <end position="430"/>
    </location>
</feature>
<dbReference type="GO" id="GO:0022857">
    <property type="term" value="F:transmembrane transporter activity"/>
    <property type="evidence" value="ECO:0007669"/>
    <property type="project" value="InterPro"/>
</dbReference>
<feature type="transmembrane region" description="Helical" evidence="5">
    <location>
        <begin position="235"/>
        <end position="253"/>
    </location>
</feature>
<dbReference type="PANTHER" id="PTHR23521">
    <property type="entry name" value="TRANSPORTER MFS SUPERFAMILY"/>
    <property type="match status" value="1"/>
</dbReference>
<name>A0A1Y5T8L8_9PROT</name>
<feature type="transmembrane region" description="Helical" evidence="5">
    <location>
        <begin position="73"/>
        <end position="92"/>
    </location>
</feature>
<dbReference type="SUPFAM" id="SSF103473">
    <property type="entry name" value="MFS general substrate transporter"/>
    <property type="match status" value="1"/>
</dbReference>
<proteinExistence type="predicted"/>
<dbReference type="InterPro" id="IPR011701">
    <property type="entry name" value="MFS"/>
</dbReference>
<reference evidence="7 8" key="1">
    <citation type="submission" date="2017-03" db="EMBL/GenBank/DDBJ databases">
        <authorList>
            <person name="Afonso C.L."/>
            <person name="Miller P.J."/>
            <person name="Scott M.A."/>
            <person name="Spackman E."/>
            <person name="Goraichik I."/>
            <person name="Dimitrov K.M."/>
            <person name="Suarez D.L."/>
            <person name="Swayne D.E."/>
        </authorList>
    </citation>
    <scope>NUCLEOTIDE SEQUENCE [LARGE SCALE GENOMIC DNA]</scope>
    <source>
        <strain evidence="7 8">CECT 7691</strain>
    </source>
</reference>
<dbReference type="PROSITE" id="PS50850">
    <property type="entry name" value="MFS"/>
    <property type="match status" value="1"/>
</dbReference>
<feature type="transmembrane region" description="Helical" evidence="5">
    <location>
        <begin position="39"/>
        <end position="61"/>
    </location>
</feature>
<feature type="domain" description="Major facilitator superfamily (MFS) profile" evidence="6">
    <location>
        <begin position="199"/>
        <end position="430"/>
    </location>
</feature>
<gene>
    <name evidence="7" type="primary">ycaD_3</name>
    <name evidence="7" type="ORF">OCH7691_02572</name>
</gene>
<feature type="transmembrane region" description="Helical" evidence="5">
    <location>
        <begin position="156"/>
        <end position="179"/>
    </location>
</feature>
<evidence type="ECO:0000259" key="6">
    <source>
        <dbReference type="PROSITE" id="PS50850"/>
    </source>
</evidence>
<dbReference type="Gene3D" id="1.20.1250.20">
    <property type="entry name" value="MFS general substrate transporter like domains"/>
    <property type="match status" value="2"/>
</dbReference>
<feature type="transmembrane region" description="Helical" evidence="5">
    <location>
        <begin position="265"/>
        <end position="284"/>
    </location>
</feature>
<evidence type="ECO:0000256" key="1">
    <source>
        <dbReference type="ARBA" id="ARBA00022692"/>
    </source>
</evidence>
<keyword evidence="8" id="KW-1185">Reference proteome</keyword>
<dbReference type="InterPro" id="IPR020846">
    <property type="entry name" value="MFS_dom"/>
</dbReference>
<dbReference type="CDD" id="cd17477">
    <property type="entry name" value="MFS_YcaD_like"/>
    <property type="match status" value="1"/>
</dbReference>
<feature type="transmembrane region" description="Helical" evidence="5">
    <location>
        <begin position="290"/>
        <end position="310"/>
    </location>
</feature>
<evidence type="ECO:0000256" key="5">
    <source>
        <dbReference type="SAM" id="Phobius"/>
    </source>
</evidence>
<feature type="transmembrane region" description="Helical" evidence="5">
    <location>
        <begin position="351"/>
        <end position="372"/>
    </location>
</feature>
<dbReference type="EMBL" id="FWFR01000002">
    <property type="protein sequence ID" value="SLN58426.1"/>
    <property type="molecule type" value="Genomic_DNA"/>
</dbReference>
<sequence length="430" mass="45634">MIAAIGNFGALFLSIGILFAGNGLQNTLVAVRANLESFSTTMIGLLVAGYAVGFVLGCMATPWMVKRAGHIRAFSVLTAMASTASIIHVLAIDSVVWWMLRSLTGFCFAGLYMVIESWLNEQSTNENRGRVLSIYATINHVSVVIGQFILPLADPLAFTLFGIVSVLISLALVPVALTAKLQPAAPQSVRLRLGMLIRVSPLGFFGCFMSGMATGAYWGLAPVYAQARGLTVDQVAMMISIAIIGAAIAQWPIGKLSDVLDRRVVLVTVTGLCTLSAGGVVYFGGSHLGMLLLTIFIYGALSFPIYALAVAHANDHMDRGDFVTGSSGLLLTYGIGAVAGPIIASTMMDHIHFQMLFGFTGTCYLILMLFGIRRMSQRQSPPMVDQAPFVVAVPQATLTTELDPRSDESPDDMPPDGDATAADVTETAAP</sequence>
<feature type="transmembrane region" description="Helical" evidence="5">
    <location>
        <begin position="322"/>
        <end position="345"/>
    </location>
</feature>
<evidence type="ECO:0000256" key="4">
    <source>
        <dbReference type="SAM" id="MobiDB-lite"/>
    </source>
</evidence>
<feature type="compositionally biased region" description="Low complexity" evidence="4">
    <location>
        <begin position="416"/>
        <end position="430"/>
    </location>
</feature>
<dbReference type="Proteomes" id="UP000193200">
    <property type="component" value="Unassembled WGS sequence"/>
</dbReference>
<feature type="transmembrane region" description="Helical" evidence="5">
    <location>
        <begin position="131"/>
        <end position="150"/>
    </location>
</feature>
<dbReference type="InParanoid" id="A0A1Y5T8L8"/>
<feature type="transmembrane region" description="Helical" evidence="5">
    <location>
        <begin position="199"/>
        <end position="220"/>
    </location>
</feature>
<dbReference type="InterPro" id="IPR047200">
    <property type="entry name" value="MFS_YcaD-like"/>
</dbReference>
<dbReference type="GO" id="GO:0005886">
    <property type="term" value="C:plasma membrane"/>
    <property type="evidence" value="ECO:0007669"/>
    <property type="project" value="TreeGrafter"/>
</dbReference>
<dbReference type="Pfam" id="PF07690">
    <property type="entry name" value="MFS_1"/>
    <property type="match status" value="1"/>
</dbReference>
<keyword evidence="3 5" id="KW-0472">Membrane</keyword>
<dbReference type="AlphaFoldDB" id="A0A1Y5T8L8"/>
<evidence type="ECO:0000256" key="2">
    <source>
        <dbReference type="ARBA" id="ARBA00022989"/>
    </source>
</evidence>
<dbReference type="InterPro" id="IPR036259">
    <property type="entry name" value="MFS_trans_sf"/>
</dbReference>
<protein>
    <submittedName>
        <fullName evidence="7">Putative MFS-type transporter YcaD</fullName>
    </submittedName>
</protein>
<dbReference type="RefSeq" id="WP_085883915.1">
    <property type="nucleotide sequence ID" value="NZ_FWFR01000002.1"/>
</dbReference>
<dbReference type="OrthoDB" id="9797524at2"/>
<keyword evidence="2 5" id="KW-1133">Transmembrane helix</keyword>
<organism evidence="7 8">
    <name type="scientific">Oceanibacterium hippocampi</name>
    <dbReference type="NCBI Taxonomy" id="745714"/>
    <lineage>
        <taxon>Bacteria</taxon>
        <taxon>Pseudomonadati</taxon>
        <taxon>Pseudomonadota</taxon>
        <taxon>Alphaproteobacteria</taxon>
        <taxon>Sneathiellales</taxon>
        <taxon>Sneathiellaceae</taxon>
        <taxon>Oceanibacterium</taxon>
    </lineage>
</organism>
<evidence type="ECO:0000256" key="3">
    <source>
        <dbReference type="ARBA" id="ARBA00023136"/>
    </source>
</evidence>
<evidence type="ECO:0000313" key="7">
    <source>
        <dbReference type="EMBL" id="SLN58426.1"/>
    </source>
</evidence>
<accession>A0A1Y5T8L8</accession>
<dbReference type="PANTHER" id="PTHR23521:SF3">
    <property type="entry name" value="MFS TRANSPORTER"/>
    <property type="match status" value="1"/>
</dbReference>
<dbReference type="FunCoup" id="A0A1Y5T8L8">
    <property type="interactions" value="38"/>
</dbReference>
<feature type="transmembrane region" description="Helical" evidence="5">
    <location>
        <begin position="98"/>
        <end position="119"/>
    </location>
</feature>
<evidence type="ECO:0000313" key="8">
    <source>
        <dbReference type="Proteomes" id="UP000193200"/>
    </source>
</evidence>
<keyword evidence="1 5" id="KW-0812">Transmembrane</keyword>